<keyword evidence="3" id="KW-1185">Reference proteome</keyword>
<accession>A0A5C5YRL6</accession>
<proteinExistence type="predicted"/>
<evidence type="ECO:0000313" key="2">
    <source>
        <dbReference type="EMBL" id="TWT77566.1"/>
    </source>
</evidence>
<feature type="chain" id="PRO_5022927992" evidence="1">
    <location>
        <begin position="21"/>
        <end position="209"/>
    </location>
</feature>
<evidence type="ECO:0000256" key="1">
    <source>
        <dbReference type="SAM" id="SignalP"/>
    </source>
</evidence>
<organism evidence="2 3">
    <name type="scientific">Posidoniimonas polymericola</name>
    <dbReference type="NCBI Taxonomy" id="2528002"/>
    <lineage>
        <taxon>Bacteria</taxon>
        <taxon>Pseudomonadati</taxon>
        <taxon>Planctomycetota</taxon>
        <taxon>Planctomycetia</taxon>
        <taxon>Pirellulales</taxon>
        <taxon>Lacipirellulaceae</taxon>
        <taxon>Posidoniimonas</taxon>
    </lineage>
</organism>
<feature type="signal peptide" evidence="1">
    <location>
        <begin position="1"/>
        <end position="20"/>
    </location>
</feature>
<dbReference type="EMBL" id="SJPO01000004">
    <property type="protein sequence ID" value="TWT77566.1"/>
    <property type="molecule type" value="Genomic_DNA"/>
</dbReference>
<sequence length="209" mass="23058" precursor="true">MRQFWLCCFGVMLLAPEAVAAPEGYEVIPSEIELTIGRSKHLVAEGVTSTVRINGRDVPVKVVRRPAKKLSVDSFSFSYPSSFTLLSSASAGDPESASWMLKGKTCQITVHRKAKSTTLSFLTDHMAEFYEGLSDVSDLSRGSATLTVRGKRQPGVRFTMKTSREGLTFHDYFQLPVSSSRYSYFLVIHSALGDSSEEQARSMIGTTLR</sequence>
<comment type="caution">
    <text evidence="2">The sequence shown here is derived from an EMBL/GenBank/DDBJ whole genome shotgun (WGS) entry which is preliminary data.</text>
</comment>
<evidence type="ECO:0000313" key="3">
    <source>
        <dbReference type="Proteomes" id="UP000318478"/>
    </source>
</evidence>
<dbReference type="AlphaFoldDB" id="A0A5C5YRL6"/>
<name>A0A5C5YRL6_9BACT</name>
<keyword evidence="1" id="KW-0732">Signal</keyword>
<gene>
    <name evidence="2" type="ORF">Pla123a_22270</name>
</gene>
<dbReference type="Proteomes" id="UP000318478">
    <property type="component" value="Unassembled WGS sequence"/>
</dbReference>
<protein>
    <submittedName>
        <fullName evidence="2">Uncharacterized protein</fullName>
    </submittedName>
</protein>
<reference evidence="2 3" key="1">
    <citation type="submission" date="2019-02" db="EMBL/GenBank/DDBJ databases">
        <title>Deep-cultivation of Planctomycetes and their phenomic and genomic characterization uncovers novel biology.</title>
        <authorList>
            <person name="Wiegand S."/>
            <person name="Jogler M."/>
            <person name="Boedeker C."/>
            <person name="Pinto D."/>
            <person name="Vollmers J."/>
            <person name="Rivas-Marin E."/>
            <person name="Kohn T."/>
            <person name="Peeters S.H."/>
            <person name="Heuer A."/>
            <person name="Rast P."/>
            <person name="Oberbeckmann S."/>
            <person name="Bunk B."/>
            <person name="Jeske O."/>
            <person name="Meyerdierks A."/>
            <person name="Storesund J.E."/>
            <person name="Kallscheuer N."/>
            <person name="Luecker S."/>
            <person name="Lage O.M."/>
            <person name="Pohl T."/>
            <person name="Merkel B.J."/>
            <person name="Hornburger P."/>
            <person name="Mueller R.-W."/>
            <person name="Bruemmer F."/>
            <person name="Labrenz M."/>
            <person name="Spormann A.M."/>
            <person name="Op Den Camp H."/>
            <person name="Overmann J."/>
            <person name="Amann R."/>
            <person name="Jetten M.S.M."/>
            <person name="Mascher T."/>
            <person name="Medema M.H."/>
            <person name="Devos D.P."/>
            <person name="Kaster A.-K."/>
            <person name="Ovreas L."/>
            <person name="Rohde M."/>
            <person name="Galperin M.Y."/>
            <person name="Jogler C."/>
        </authorList>
    </citation>
    <scope>NUCLEOTIDE SEQUENCE [LARGE SCALE GENOMIC DNA]</scope>
    <source>
        <strain evidence="2 3">Pla123a</strain>
    </source>
</reference>